<dbReference type="EMBL" id="GBEZ01024575">
    <property type="protein sequence ID" value="JAC62426.1"/>
    <property type="molecule type" value="Transcribed_RNA"/>
</dbReference>
<evidence type="ECO:0000256" key="1">
    <source>
        <dbReference type="PROSITE-ProRule" id="PRU00339"/>
    </source>
</evidence>
<dbReference type="InterPro" id="IPR019734">
    <property type="entry name" value="TPR_rpt"/>
</dbReference>
<dbReference type="SUPFAM" id="SSF48452">
    <property type="entry name" value="TPR-like"/>
    <property type="match status" value="1"/>
</dbReference>
<gene>
    <name evidence="3" type="ORF">TSPGSL018_23407</name>
</gene>
<dbReference type="InterPro" id="IPR011990">
    <property type="entry name" value="TPR-like_helical_dom_sf"/>
</dbReference>
<reference evidence="3" key="1">
    <citation type="submission" date="2014-05" db="EMBL/GenBank/DDBJ databases">
        <title>The transcriptome of the halophilic microalga Tetraselmis sp. GSL018 isolated from the Great Salt Lake, Utah.</title>
        <authorList>
            <person name="Jinkerson R.E."/>
            <person name="D'Adamo S."/>
            <person name="Posewitz M.C."/>
        </authorList>
    </citation>
    <scope>NUCLEOTIDE SEQUENCE</scope>
    <source>
        <strain evidence="3">GSL018</strain>
    </source>
</reference>
<evidence type="ECO:0000313" key="3">
    <source>
        <dbReference type="EMBL" id="JAC62426.1"/>
    </source>
</evidence>
<protein>
    <submittedName>
        <fullName evidence="3">Upf0661 tpr repeat-containing</fullName>
    </submittedName>
</protein>
<feature type="region of interest" description="Disordered" evidence="2">
    <location>
        <begin position="1"/>
        <end position="31"/>
    </location>
</feature>
<feature type="non-terminal residue" evidence="3">
    <location>
        <position position="178"/>
    </location>
</feature>
<proteinExistence type="predicted"/>
<feature type="repeat" description="TPR" evidence="1">
    <location>
        <begin position="31"/>
        <end position="64"/>
    </location>
</feature>
<organism evidence="3">
    <name type="scientific">Tetraselmis sp. GSL018</name>
    <dbReference type="NCBI Taxonomy" id="582737"/>
    <lineage>
        <taxon>Eukaryota</taxon>
        <taxon>Viridiplantae</taxon>
        <taxon>Chlorophyta</taxon>
        <taxon>core chlorophytes</taxon>
        <taxon>Chlorodendrophyceae</taxon>
        <taxon>Chlorodendrales</taxon>
        <taxon>Chlorodendraceae</taxon>
        <taxon>Tetraselmis</taxon>
    </lineage>
</organism>
<evidence type="ECO:0000256" key="2">
    <source>
        <dbReference type="SAM" id="MobiDB-lite"/>
    </source>
</evidence>
<feature type="repeat" description="TPR" evidence="1">
    <location>
        <begin position="65"/>
        <end position="98"/>
    </location>
</feature>
<name>A0A061QVS3_9CHLO</name>
<keyword evidence="1" id="KW-0802">TPR repeat</keyword>
<feature type="compositionally biased region" description="Basic residues" evidence="2">
    <location>
        <begin position="10"/>
        <end position="21"/>
    </location>
</feature>
<dbReference type="SMART" id="SM00028">
    <property type="entry name" value="TPR"/>
    <property type="match status" value="2"/>
</dbReference>
<dbReference type="AlphaFoldDB" id="A0A061QVS3"/>
<sequence>MGPSVQQRPTKPKRGRKKQSKGKNSLESATPEVLYERAQKAIADSDCDTAISLLQRATELDPSNWEINDAFGSLLAETGELQQALEVLRRSVTLSPNDGHEKYMYLAQLLEGQEALNSAAKGVEILERKLSEIAEKEASKGSDLCSWESFEVKEQLSQALCSQAELLLGSPSGVEAVG</sequence>
<accession>A0A061QVS3</accession>
<dbReference type="PROSITE" id="PS50005">
    <property type="entry name" value="TPR"/>
    <property type="match status" value="2"/>
</dbReference>
<dbReference type="Gene3D" id="1.25.40.10">
    <property type="entry name" value="Tetratricopeptide repeat domain"/>
    <property type="match status" value="1"/>
</dbReference>